<feature type="domain" description="CFA20" evidence="1">
    <location>
        <begin position="112"/>
        <end position="194"/>
    </location>
</feature>
<dbReference type="VEuPathDB" id="FungiDB:PSTT_06565"/>
<keyword evidence="3" id="KW-1185">Reference proteome</keyword>
<evidence type="ECO:0000313" key="2">
    <source>
        <dbReference type="EMBL" id="POW09730.1"/>
    </source>
</evidence>
<dbReference type="Pfam" id="PF05018">
    <property type="entry name" value="CFA20_dom"/>
    <property type="match status" value="1"/>
</dbReference>
<evidence type="ECO:0000313" key="3">
    <source>
        <dbReference type="Proteomes" id="UP000239156"/>
    </source>
</evidence>
<dbReference type="EMBL" id="PKSL01000052">
    <property type="protein sequence ID" value="POW09730.1"/>
    <property type="molecule type" value="Genomic_DNA"/>
</dbReference>
<dbReference type="AlphaFoldDB" id="A0A2S4VK50"/>
<reference evidence="2" key="1">
    <citation type="submission" date="2017-12" db="EMBL/GenBank/DDBJ databases">
        <title>Gene loss provides genomic basis for host adaptation in cereal stripe rust fungi.</title>
        <authorList>
            <person name="Xia C."/>
        </authorList>
    </citation>
    <scope>NUCLEOTIDE SEQUENCE [LARGE SCALE GENOMIC DNA]</scope>
    <source>
        <strain evidence="2">93-210</strain>
    </source>
</reference>
<sequence>MKGIYEDVVQVSKSAFINSDLISWTNNLLQPSPLVLFSSLPVSAPFDQASLSIDSELTSDSFIALLEDSTNQIVENSSKPLIYYHPSYTPSSSELNRPTKLLGGRDEVTWPIRSIVLHIQSPNCKKTFIRFPPFDKGSPSDQKPNPPVLGIKLPYLHFQIKPLDHTFMLQVGVRDRDGNRILIRASTFQTETRWYTDSKSSDTKAGPPKLIHLPLVFPSSENNSETKWSDLLLPLDSLIPTRFDSVDYIHVHASVRLRRIYFTSDGKQASSVDSNSNRKIDSMQALLSTINKSSQPIRVVIKISAQLILSSNPN</sequence>
<proteinExistence type="predicted"/>
<comment type="caution">
    <text evidence="2">The sequence shown here is derived from an EMBL/GenBank/DDBJ whole genome shotgun (WGS) entry which is preliminary data.</text>
</comment>
<dbReference type="InterPro" id="IPR040441">
    <property type="entry name" value="CFA20/CFAP20DC"/>
</dbReference>
<accession>A0A2S4VK50</accession>
<organism evidence="2 3">
    <name type="scientific">Puccinia striiformis</name>
    <dbReference type="NCBI Taxonomy" id="27350"/>
    <lineage>
        <taxon>Eukaryota</taxon>
        <taxon>Fungi</taxon>
        <taxon>Dikarya</taxon>
        <taxon>Basidiomycota</taxon>
        <taxon>Pucciniomycotina</taxon>
        <taxon>Pucciniomycetes</taxon>
        <taxon>Pucciniales</taxon>
        <taxon>Pucciniaceae</taxon>
        <taxon>Puccinia</taxon>
    </lineage>
</organism>
<protein>
    <recommendedName>
        <fullName evidence="1">CFA20 domain-containing protein</fullName>
    </recommendedName>
</protein>
<dbReference type="InterPro" id="IPR007714">
    <property type="entry name" value="CFA20_dom"/>
</dbReference>
<dbReference type="Proteomes" id="UP000239156">
    <property type="component" value="Unassembled WGS sequence"/>
</dbReference>
<name>A0A2S4VK50_9BASI</name>
<dbReference type="PANTHER" id="PTHR12458">
    <property type="entry name" value="ORF PROTEIN"/>
    <property type="match status" value="1"/>
</dbReference>
<evidence type="ECO:0000259" key="1">
    <source>
        <dbReference type="Pfam" id="PF05018"/>
    </source>
</evidence>
<gene>
    <name evidence="2" type="ORF">PSTT_06565</name>
</gene>